<dbReference type="Proteomes" id="UP000002026">
    <property type="component" value="Chromosome"/>
</dbReference>
<evidence type="ECO:0000313" key="3">
    <source>
        <dbReference type="Proteomes" id="UP000002026"/>
    </source>
</evidence>
<dbReference type="KEGG" id="shi:Shel_23830"/>
<dbReference type="HOGENOM" id="CLU_690579_0_0_11"/>
<sequence>MANLSPVAIDVLVRLVGVVTDYQSGRRENLTVDAVELNGMLGGRPRVPFGDKEALKDAVAWCRKNNQPLLPALVVIDKGYRKPDSGLLKALYGSKSITDAMSLWEQEIQTIGNLSAGAVAQFRNLIPAKEPESAPRAVRKPAERKTSAPRTAARREKTSAVTSKREAAGVVKQGSAVVTVQSIDAAAFKECFAQFCQYVEDADPGAPLFDNVVVSALEESRLTARDVWLGDLDIPSWTEDMVGTGALVAKIQATIDDDEAPWSRFEGRVPNIAAVLRRKDRQRGNLLFEGPLMSFYKDEMSAEAFLKAMKSLFVRYYGMVSHLLFLKDAQAYVPVDSEAAEAGFRKLGMDLSLSGACTWPSYSRFLGHLGRIQKLLAEEGHPATLQNAYTFLQVIGEMK</sequence>
<feature type="region of interest" description="Disordered" evidence="1">
    <location>
        <begin position="130"/>
        <end position="161"/>
    </location>
</feature>
<dbReference type="STRING" id="471855.Shel_23830"/>
<dbReference type="RefSeq" id="WP_012799492.1">
    <property type="nucleotide sequence ID" value="NC_013165.1"/>
</dbReference>
<gene>
    <name evidence="2" type="ordered locus">Shel_23830</name>
</gene>
<accession>C7N1V1</accession>
<protein>
    <submittedName>
        <fullName evidence="2">Uncharacterized protein</fullName>
    </submittedName>
</protein>
<dbReference type="EMBL" id="CP001684">
    <property type="protein sequence ID" value="ACV23392.1"/>
    <property type="molecule type" value="Genomic_DNA"/>
</dbReference>
<keyword evidence="3" id="KW-1185">Reference proteome</keyword>
<name>C7N1V1_SLAHD</name>
<evidence type="ECO:0000256" key="1">
    <source>
        <dbReference type="SAM" id="MobiDB-lite"/>
    </source>
</evidence>
<organism evidence="2 3">
    <name type="scientific">Slackia heliotrinireducens (strain ATCC 29202 / DSM 20476 / NCTC 11029 / RHS 1)</name>
    <name type="common">Peptococcus heliotrinreducens</name>
    <dbReference type="NCBI Taxonomy" id="471855"/>
    <lineage>
        <taxon>Bacteria</taxon>
        <taxon>Bacillati</taxon>
        <taxon>Actinomycetota</taxon>
        <taxon>Coriobacteriia</taxon>
        <taxon>Eggerthellales</taxon>
        <taxon>Eggerthellaceae</taxon>
        <taxon>Slackia</taxon>
    </lineage>
</organism>
<evidence type="ECO:0000313" key="2">
    <source>
        <dbReference type="EMBL" id="ACV23392.1"/>
    </source>
</evidence>
<proteinExistence type="predicted"/>
<reference evidence="2 3" key="1">
    <citation type="journal article" date="2009" name="Stand. Genomic Sci.">
        <title>Complete genome sequence of Slackia heliotrinireducens type strain (RHS 1).</title>
        <authorList>
            <person name="Pukall R."/>
            <person name="Lapidus A."/>
            <person name="Nolan M."/>
            <person name="Copeland A."/>
            <person name="Glavina Del Rio T."/>
            <person name="Lucas S."/>
            <person name="Chen F."/>
            <person name="Tice H."/>
            <person name="Cheng J.F."/>
            <person name="Chertkov O."/>
            <person name="Bruce D."/>
            <person name="Goodwin L."/>
            <person name="Kuske C."/>
            <person name="Brettin T."/>
            <person name="Detter J.C."/>
            <person name="Han C."/>
            <person name="Pitluck S."/>
            <person name="Pati A."/>
            <person name="Mavrommatis K."/>
            <person name="Ivanova N."/>
            <person name="Ovchinnikova G."/>
            <person name="Chen A."/>
            <person name="Palaniappan K."/>
            <person name="Schneider S."/>
            <person name="Rohde M."/>
            <person name="Chain P."/>
            <person name="D'haeseleer P."/>
            <person name="Goker M."/>
            <person name="Bristow J."/>
            <person name="Eisen J.A."/>
            <person name="Markowitz V."/>
            <person name="Kyrpides N.C."/>
            <person name="Klenk H.P."/>
            <person name="Hugenholtz P."/>
        </authorList>
    </citation>
    <scope>NUCLEOTIDE SEQUENCE [LARGE SCALE GENOMIC DNA]</scope>
    <source>
        <strain evidence="3">ATCC 29202 / DSM 20476 / NCTC 11029 / RHS 1</strain>
    </source>
</reference>
<dbReference type="AlphaFoldDB" id="C7N1V1"/>